<dbReference type="Proteomes" id="UP000433876">
    <property type="component" value="Unassembled WGS sequence"/>
</dbReference>
<gene>
    <name evidence="8" type="ORF">SMACR_01457</name>
</gene>
<keyword evidence="2" id="KW-0964">Secreted</keyword>
<feature type="chain" id="PRO_5035788372" description="AA1-like domain-containing protein" evidence="6">
    <location>
        <begin position="21"/>
        <end position="602"/>
    </location>
</feature>
<dbReference type="AlphaFoldDB" id="A0A8S8ZS12"/>
<keyword evidence="3 6" id="KW-0732">Signal</keyword>
<name>A0A8S8ZS12_SORMA</name>
<organism evidence="8 9">
    <name type="scientific">Sordaria macrospora</name>
    <dbReference type="NCBI Taxonomy" id="5147"/>
    <lineage>
        <taxon>Eukaryota</taxon>
        <taxon>Fungi</taxon>
        <taxon>Dikarya</taxon>
        <taxon>Ascomycota</taxon>
        <taxon>Pezizomycotina</taxon>
        <taxon>Sordariomycetes</taxon>
        <taxon>Sordariomycetidae</taxon>
        <taxon>Sordariales</taxon>
        <taxon>Sordariaceae</taxon>
        <taxon>Sordaria</taxon>
    </lineage>
</organism>
<feature type="domain" description="AA1-like" evidence="7">
    <location>
        <begin position="70"/>
        <end position="174"/>
    </location>
</feature>
<keyword evidence="4" id="KW-1015">Disulfide bond</keyword>
<protein>
    <recommendedName>
        <fullName evidence="7">AA1-like domain-containing protein</fullName>
    </recommendedName>
</protein>
<evidence type="ECO:0000256" key="5">
    <source>
        <dbReference type="SAM" id="MobiDB-lite"/>
    </source>
</evidence>
<feature type="region of interest" description="Disordered" evidence="5">
    <location>
        <begin position="431"/>
        <end position="473"/>
    </location>
</feature>
<evidence type="ECO:0000256" key="3">
    <source>
        <dbReference type="ARBA" id="ARBA00022729"/>
    </source>
</evidence>
<comment type="caution">
    <text evidence="8">The sequence shown here is derived from an EMBL/GenBank/DDBJ whole genome shotgun (WGS) entry which is preliminary data.</text>
</comment>
<reference evidence="8 9" key="1">
    <citation type="submission" date="2017-07" db="EMBL/GenBank/DDBJ databases">
        <title>Genome sequence of the Sordaria macrospora wild type strain R19027.</title>
        <authorList>
            <person name="Nowrousian M."/>
            <person name="Teichert I."/>
            <person name="Kueck U."/>
        </authorList>
    </citation>
    <scope>NUCLEOTIDE SEQUENCE [LARGE SCALE GENOMIC DNA]</scope>
    <source>
        <strain evidence="8 9">R19027</strain>
        <tissue evidence="8">Mycelium</tissue>
    </source>
</reference>
<evidence type="ECO:0000256" key="4">
    <source>
        <dbReference type="ARBA" id="ARBA00023157"/>
    </source>
</evidence>
<dbReference type="VEuPathDB" id="FungiDB:SMAC_01457"/>
<dbReference type="InterPro" id="IPR032382">
    <property type="entry name" value="AltA1"/>
</dbReference>
<evidence type="ECO:0000313" key="9">
    <source>
        <dbReference type="Proteomes" id="UP000433876"/>
    </source>
</evidence>
<evidence type="ECO:0000256" key="2">
    <source>
        <dbReference type="ARBA" id="ARBA00022525"/>
    </source>
</evidence>
<proteinExistence type="predicted"/>
<feature type="compositionally biased region" description="Low complexity" evidence="5">
    <location>
        <begin position="438"/>
        <end position="466"/>
    </location>
</feature>
<evidence type="ECO:0000256" key="1">
    <source>
        <dbReference type="ARBA" id="ARBA00004613"/>
    </source>
</evidence>
<evidence type="ECO:0000313" key="8">
    <source>
        <dbReference type="EMBL" id="KAA8632228.1"/>
    </source>
</evidence>
<evidence type="ECO:0000259" key="7">
    <source>
        <dbReference type="Pfam" id="PF16541"/>
    </source>
</evidence>
<dbReference type="GO" id="GO:0005576">
    <property type="term" value="C:extracellular region"/>
    <property type="evidence" value="ECO:0007669"/>
    <property type="project" value="UniProtKB-SubCell"/>
</dbReference>
<feature type="signal peptide" evidence="6">
    <location>
        <begin position="1"/>
        <end position="20"/>
    </location>
</feature>
<comment type="subcellular location">
    <subcellularLocation>
        <location evidence="1">Secreted</location>
    </subcellularLocation>
</comment>
<dbReference type="EMBL" id="NMPR01000059">
    <property type="protein sequence ID" value="KAA8632228.1"/>
    <property type="molecule type" value="Genomic_DNA"/>
</dbReference>
<dbReference type="Pfam" id="PF16541">
    <property type="entry name" value="AltA1"/>
    <property type="match status" value="1"/>
</dbReference>
<sequence>MKTSTALINVLPLLLSSATASPVPVPAPAGPVISLQQSPNSTHVLSATFLTDDLPTGCTNTSLHDMHWTVSDFHYSSSLTYTTPSHRVNGATVKFNLTSNALPELNVYCVAYSTDYMDPFYGQRVYDCSTVINSTSGGEVKEGFKTQFRYWKSIQAVEVRQRWECDDLAEGPGNMPGNMAVFSANGTSANQTPNCTFEEHQTPPAEWKNGMNYYWNIQNCDLPEFSFVPSELQAPYYPPSIAQNITDGILSKTSHLQIELAKLRRTLGHEVIVEADWQRILDEYGEQEEPSNGIVGLAAHILLQWSSELRVILGRSGIDDWLTSLLDCVVEAGGKLRVMLDLWEDIQLGTTWSEERKGFFVHLPKHYLFAKKAYFSGNNSVREGFRKGLLSCNFQATEEGKKKNLNPEPEKGAGTAKELELGLAQLGVRDENSVGEGPSAPAAACDATTAATSKTTTTATSSSTEPTPTPFPTVDSLPSLVELCSKPPYHLTIQEHPSCIIIFGSHGRSIKLIDLYISKWTPDVVMNSADTPPTGIPPAVDGILHDVMSELTIDKSMHVKGSRRPLSMTMPMVLAIVEGTLGYRVVWQGRGEYRLRRDAPFV</sequence>
<accession>A0A8S8ZS12</accession>
<evidence type="ECO:0000256" key="6">
    <source>
        <dbReference type="SAM" id="SignalP"/>
    </source>
</evidence>